<protein>
    <submittedName>
        <fullName evidence="1">Uncharacterized protein</fullName>
    </submittedName>
</protein>
<reference evidence="1 2" key="1">
    <citation type="submission" date="2022-10" db="EMBL/GenBank/DDBJ databases">
        <title>Draft genome assembly of moderately radiation resistant bacterium Metabacillus halosaccharovorans.</title>
        <authorList>
            <person name="Pal S."/>
            <person name="Gopinathan A."/>
        </authorList>
    </citation>
    <scope>NUCLEOTIDE SEQUENCE [LARGE SCALE GENOMIC DNA]</scope>
    <source>
        <strain evidence="1 2">VITHBRA001</strain>
    </source>
</reference>
<sequence length="114" mass="13362">MMKDHEKVRSISEYQLMKQLKEDQHELVEVSDLSELSDPIYTQNAINDNEKQQIQTTVNKMSQLCGWVLSDHVVMRNCIKLVFVHSDYSEKKEIVIQTDEQNRLLITADEEGYC</sequence>
<evidence type="ECO:0000313" key="2">
    <source>
        <dbReference type="Proteomes" id="UP001526147"/>
    </source>
</evidence>
<dbReference type="Proteomes" id="UP001526147">
    <property type="component" value="Unassembled WGS sequence"/>
</dbReference>
<name>A0ABT3DNF8_9BACI</name>
<organism evidence="1 2">
    <name type="scientific">Metabacillus halosaccharovorans</name>
    <dbReference type="NCBI Taxonomy" id="930124"/>
    <lineage>
        <taxon>Bacteria</taxon>
        <taxon>Bacillati</taxon>
        <taxon>Bacillota</taxon>
        <taxon>Bacilli</taxon>
        <taxon>Bacillales</taxon>
        <taxon>Bacillaceae</taxon>
        <taxon>Metabacillus</taxon>
    </lineage>
</organism>
<gene>
    <name evidence="1" type="ORF">OIH86_22435</name>
</gene>
<proteinExistence type="predicted"/>
<comment type="caution">
    <text evidence="1">The sequence shown here is derived from an EMBL/GenBank/DDBJ whole genome shotgun (WGS) entry which is preliminary data.</text>
</comment>
<evidence type="ECO:0000313" key="1">
    <source>
        <dbReference type="EMBL" id="MCV9888413.1"/>
    </source>
</evidence>
<dbReference type="EMBL" id="JAOYEY010000050">
    <property type="protein sequence ID" value="MCV9888413.1"/>
    <property type="molecule type" value="Genomic_DNA"/>
</dbReference>
<accession>A0ABT3DNF8</accession>
<dbReference type="RefSeq" id="WP_264144512.1">
    <property type="nucleotide sequence ID" value="NZ_JAOYEY010000050.1"/>
</dbReference>
<keyword evidence="2" id="KW-1185">Reference proteome</keyword>